<keyword evidence="1" id="KW-0808">Transferase</keyword>
<dbReference type="GO" id="GO:0008168">
    <property type="term" value="F:methyltransferase activity"/>
    <property type="evidence" value="ECO:0007669"/>
    <property type="project" value="UniProtKB-KW"/>
</dbReference>
<proteinExistence type="predicted"/>
<evidence type="ECO:0000313" key="2">
    <source>
        <dbReference type="Proteomes" id="UP000759273"/>
    </source>
</evidence>
<gene>
    <name evidence="1" type="ORF">KHY36_03410</name>
</gene>
<keyword evidence="1" id="KW-0489">Methyltransferase</keyword>
<dbReference type="PANTHER" id="PTHR38451">
    <property type="entry name" value="TRNA (ADENINE(22)-N(1))-METHYLTRANSFERASE"/>
    <property type="match status" value="1"/>
</dbReference>
<dbReference type="SUPFAM" id="SSF53335">
    <property type="entry name" value="S-adenosyl-L-methionine-dependent methyltransferases"/>
    <property type="match status" value="1"/>
</dbReference>
<organism evidence="1 2">
    <name type="scientific">Subdoligranulum variabile</name>
    <dbReference type="NCBI Taxonomy" id="214851"/>
    <lineage>
        <taxon>Bacteria</taxon>
        <taxon>Bacillati</taxon>
        <taxon>Bacillota</taxon>
        <taxon>Clostridia</taxon>
        <taxon>Eubacteriales</taxon>
        <taxon>Oscillospiraceae</taxon>
        <taxon>Subdoligranulum</taxon>
    </lineage>
</organism>
<comment type="caution">
    <text evidence="1">The sequence shown here is derived from an EMBL/GenBank/DDBJ whole genome shotgun (WGS) entry which is preliminary data.</text>
</comment>
<dbReference type="Pfam" id="PF12847">
    <property type="entry name" value="Methyltransf_18"/>
    <property type="match status" value="1"/>
</dbReference>
<dbReference type="EMBL" id="JAGZGG010000004">
    <property type="protein sequence ID" value="MBS5331561.1"/>
    <property type="molecule type" value="Genomic_DNA"/>
</dbReference>
<protein>
    <submittedName>
        <fullName evidence="1">SAM-dependent methyltransferase</fullName>
    </submittedName>
</protein>
<dbReference type="InterPro" id="IPR029063">
    <property type="entry name" value="SAM-dependent_MTases_sf"/>
</dbReference>
<dbReference type="Proteomes" id="UP000759273">
    <property type="component" value="Unassembled WGS sequence"/>
</dbReference>
<dbReference type="GO" id="GO:0032259">
    <property type="term" value="P:methylation"/>
    <property type="evidence" value="ECO:0007669"/>
    <property type="project" value="UniProtKB-KW"/>
</dbReference>
<name>A0A943DDE7_9FIRM</name>
<sequence>MHTCKVPQLDARLAAAYAFVRAGRVAADIGCDHGKLSAALAGSGRCPLVLACDLRPGPLEKARVTCAPYGDKVQFRLGSGLAVLAPGEAEDIIIAGMGAETIIEILEAAPWVFDARYNLVLVPATKHSILRRWLARRGFALRGETLCQAAGRWYAVMNAQYTGDAREPDGLYCLTGLTQGQPGCADYYAVQNAKLRKYRLGLPDGAERDAVGELIAEMDRLAAG</sequence>
<evidence type="ECO:0000313" key="1">
    <source>
        <dbReference type="EMBL" id="MBS5331561.1"/>
    </source>
</evidence>
<dbReference type="Gene3D" id="3.40.50.150">
    <property type="entry name" value="Vaccinia Virus protein VP39"/>
    <property type="match status" value="1"/>
</dbReference>
<dbReference type="AlphaFoldDB" id="A0A943DDE7"/>
<reference evidence="1" key="1">
    <citation type="submission" date="2021-02" db="EMBL/GenBank/DDBJ databases">
        <title>Infant gut strain persistence is associated with maternal origin, phylogeny, and functional potential including surface adhesion and iron acquisition.</title>
        <authorList>
            <person name="Lou Y.C."/>
        </authorList>
    </citation>
    <scope>NUCLEOTIDE SEQUENCE</scope>
    <source>
        <strain evidence="1">L3_101_000M1_dasL3_101_000M1_concoct_87</strain>
    </source>
</reference>
<dbReference type="PANTHER" id="PTHR38451:SF1">
    <property type="entry name" value="TRNA (ADENINE(22)-N(1))-METHYLTRANSFERASE"/>
    <property type="match status" value="1"/>
</dbReference>
<accession>A0A943DDE7</accession>